<dbReference type="GO" id="GO:0016740">
    <property type="term" value="F:transferase activity"/>
    <property type="evidence" value="ECO:0007669"/>
    <property type="project" value="UniProtKB-KW"/>
</dbReference>
<dbReference type="RefSeq" id="WP_207614784.1">
    <property type="nucleotide sequence ID" value="NZ_JAFNLL010000004.1"/>
</dbReference>
<dbReference type="Proteomes" id="UP000664164">
    <property type="component" value="Unassembled WGS sequence"/>
</dbReference>
<dbReference type="InterPro" id="IPR029057">
    <property type="entry name" value="PRTase-like"/>
</dbReference>
<dbReference type="AlphaFoldDB" id="A0A939HEN2"/>
<evidence type="ECO:0000259" key="1">
    <source>
        <dbReference type="Pfam" id="PF00156"/>
    </source>
</evidence>
<dbReference type="SUPFAM" id="SSF53271">
    <property type="entry name" value="PRTase-like"/>
    <property type="match status" value="1"/>
</dbReference>
<dbReference type="InterPro" id="IPR000836">
    <property type="entry name" value="PRTase_dom"/>
</dbReference>
<comment type="caution">
    <text evidence="2">The sequence shown here is derived from an EMBL/GenBank/DDBJ whole genome shotgun (WGS) entry which is preliminary data.</text>
</comment>
<dbReference type="Gene3D" id="3.40.50.2020">
    <property type="match status" value="1"/>
</dbReference>
<reference evidence="2" key="1">
    <citation type="submission" date="2021-03" db="EMBL/GenBank/DDBJ databases">
        <title>A new species, PO-11, isolated from a karst cave deposit.</title>
        <authorList>
            <person name="Zhaoxiaoyong W."/>
        </authorList>
    </citation>
    <scope>NUCLEOTIDE SEQUENCE</scope>
    <source>
        <strain evidence="2">PO-11</strain>
    </source>
</reference>
<keyword evidence="3" id="KW-1185">Reference proteome</keyword>
<name>A0A939HEN2_9MICC</name>
<dbReference type="Pfam" id="PF00156">
    <property type="entry name" value="Pribosyltran"/>
    <property type="match status" value="1"/>
</dbReference>
<accession>A0A939HEN2</accession>
<dbReference type="EMBL" id="JAFNLL010000004">
    <property type="protein sequence ID" value="MBO1266973.1"/>
    <property type="molecule type" value="Genomic_DNA"/>
</dbReference>
<dbReference type="CDD" id="cd06223">
    <property type="entry name" value="PRTases_typeI"/>
    <property type="match status" value="1"/>
</dbReference>
<dbReference type="Gene3D" id="3.30.1310.20">
    <property type="entry name" value="PRTase-like"/>
    <property type="match status" value="1"/>
</dbReference>
<proteinExistence type="predicted"/>
<evidence type="ECO:0000313" key="2">
    <source>
        <dbReference type="EMBL" id="MBO1266973.1"/>
    </source>
</evidence>
<protein>
    <submittedName>
        <fullName evidence="2">Phosphoribosyl transferase</fullName>
    </submittedName>
</protein>
<feature type="domain" description="Phosphoribosyltransferase" evidence="1">
    <location>
        <begin position="13"/>
        <end position="172"/>
    </location>
</feature>
<evidence type="ECO:0000313" key="3">
    <source>
        <dbReference type="Proteomes" id="UP000664164"/>
    </source>
</evidence>
<gene>
    <name evidence="2" type="ORF">J1902_03080</name>
</gene>
<keyword evidence="2" id="KW-0808">Transferase</keyword>
<sequence>MGMRFRDRAEAGRRLAAGLPQFRERPDTILLGLARGGVPLAAAAAEELYLPFGALLVRKLGIPGREETAFGALAWANGRVVRLVNRPLAERILRLGISQAALDAVEAHERGELLRRAGSYPGIRHELRGKTVVLVDDGLATGATMRAAVEAVRAAGARTVVVAVPVASLEAYASLARVCDFVMCLHTPGKFRAVGSFYEHFEQLTDSEAVRMLEHPAS</sequence>
<organism evidence="2 3">
    <name type="scientific">Arthrobacter cavernae</name>
    <dbReference type="NCBI Taxonomy" id="2817681"/>
    <lineage>
        <taxon>Bacteria</taxon>
        <taxon>Bacillati</taxon>
        <taxon>Actinomycetota</taxon>
        <taxon>Actinomycetes</taxon>
        <taxon>Micrococcales</taxon>
        <taxon>Micrococcaceae</taxon>
        <taxon>Arthrobacter</taxon>
    </lineage>
</organism>